<dbReference type="EMBL" id="CP086365">
    <property type="protein sequence ID" value="UNI24608.1"/>
    <property type="molecule type" value="Genomic_DNA"/>
</dbReference>
<dbReference type="AlphaFoldDB" id="A0A9Q8QS15"/>
<proteinExistence type="predicted"/>
<evidence type="ECO:0000313" key="2">
    <source>
        <dbReference type="EMBL" id="UNI24608.1"/>
    </source>
</evidence>
<accession>A0A9Q8QS15</accession>
<gene>
    <name evidence="2" type="ORF">JDV02_010343</name>
</gene>
<feature type="region of interest" description="Disordered" evidence="1">
    <location>
        <begin position="149"/>
        <end position="168"/>
    </location>
</feature>
<dbReference type="OrthoDB" id="4500473at2759"/>
<evidence type="ECO:0000313" key="3">
    <source>
        <dbReference type="Proteomes" id="UP000829364"/>
    </source>
</evidence>
<dbReference type="GeneID" id="72072287"/>
<name>A0A9Q8QS15_9HYPO</name>
<reference evidence="2" key="1">
    <citation type="submission" date="2021-11" db="EMBL/GenBank/DDBJ databases">
        <title>Purpureocillium_takamizusanense_genome.</title>
        <authorList>
            <person name="Nguyen N.-H."/>
        </authorList>
    </citation>
    <scope>NUCLEOTIDE SEQUENCE</scope>
    <source>
        <strain evidence="2">PT3</strain>
    </source>
</reference>
<dbReference type="Proteomes" id="UP000829364">
    <property type="component" value="Chromosome 12"/>
</dbReference>
<feature type="region of interest" description="Disordered" evidence="1">
    <location>
        <begin position="223"/>
        <end position="267"/>
    </location>
</feature>
<dbReference type="RefSeq" id="XP_047848089.1">
    <property type="nucleotide sequence ID" value="XM_047992076.1"/>
</dbReference>
<dbReference type="KEGG" id="ptkz:JDV02_010343"/>
<evidence type="ECO:0000256" key="1">
    <source>
        <dbReference type="SAM" id="MobiDB-lite"/>
    </source>
</evidence>
<feature type="compositionally biased region" description="Basic and acidic residues" evidence="1">
    <location>
        <begin position="258"/>
        <end position="267"/>
    </location>
</feature>
<feature type="compositionally biased region" description="Polar residues" evidence="1">
    <location>
        <begin position="149"/>
        <end position="158"/>
    </location>
</feature>
<protein>
    <submittedName>
        <fullName evidence="2">Uncharacterized protein</fullName>
    </submittedName>
</protein>
<keyword evidence="3" id="KW-1185">Reference proteome</keyword>
<sequence length="281" mass="30557">MGKLYYFQTPTFDINPESEAAPKLGSIFATLETLTAPLNQFEHVRPPTSLVNESSSADFEETAGSSLRVTVTYGAGRGSGDPIYAFASDKKNVYSCKLLETVEFSPTAEFVTECIRSSQQVQRFLESAFVGRKRVYMVTGLKIAAGFSTSSTGETQHNPKQKINVGATPTGVPTLLGGPELDIAMSPGRTLAHGLTANKIVVAYRVIRVKVKWDGEAQYKCMSGGKYRTDSSDEDSDDDDKSGGKKDQWDLEPLDEGDIAREFPDAVKIDVEESTNVEANV</sequence>
<organism evidence="2 3">
    <name type="scientific">Purpureocillium takamizusanense</name>
    <dbReference type="NCBI Taxonomy" id="2060973"/>
    <lineage>
        <taxon>Eukaryota</taxon>
        <taxon>Fungi</taxon>
        <taxon>Dikarya</taxon>
        <taxon>Ascomycota</taxon>
        <taxon>Pezizomycotina</taxon>
        <taxon>Sordariomycetes</taxon>
        <taxon>Hypocreomycetidae</taxon>
        <taxon>Hypocreales</taxon>
        <taxon>Ophiocordycipitaceae</taxon>
        <taxon>Purpureocillium</taxon>
    </lineage>
</organism>